<sequence>MVDLSLEFCGVKYPNPFVLAAAPTTDHADMVARAFEAGWGGAVLKTTSVESEEINLAYPMMAGTDFEKRKLMALQNIDLISIYHVDVIEKSVKQLKKEFPDRVVVASIMGQKKEDWQELVRRLEIAGADMIECSFSCPHGMPEKGMGSTIGQSPELTERTARWIKEAAKKIPVVIKLTPQIADISASAAAVKASGADGVSAINTVKGIIGVDIDNFIPYPNVNGKSSIGGISGAAIKPVALRCVAEIAKKVDIPITATGGITTWQDAVEFLLMGARNLQLCTVVMQKGFGVIDELVDGLTGYMKRHGFQSVEEIVGKALPNLVEHSQLPRHHKALATVNHEICIKCGRCTIACYDGGHQAITRDADKRPIVDEQRCVGCGFCTTICPVPNCLTMKFL</sequence>
<comment type="cofactor">
    <cofactor evidence="1">
        <name>FMN</name>
        <dbReference type="ChEBI" id="CHEBI:58210"/>
    </cofactor>
</comment>
<evidence type="ECO:0000256" key="9">
    <source>
        <dbReference type="ARBA" id="ARBA00023004"/>
    </source>
</evidence>
<dbReference type="InterPro" id="IPR013785">
    <property type="entry name" value="Aldolase_TIM"/>
</dbReference>
<evidence type="ECO:0000256" key="12">
    <source>
        <dbReference type="ARBA" id="ARBA00032722"/>
    </source>
</evidence>
<evidence type="ECO:0000256" key="8">
    <source>
        <dbReference type="ARBA" id="ARBA00023002"/>
    </source>
</evidence>
<dbReference type="RefSeq" id="WP_069703251.1">
    <property type="nucleotide sequence ID" value="NZ_MJAT01000039.1"/>
</dbReference>
<comment type="function">
    <text evidence="15">Involved in pyrimidine base degradation. Catalyzes physiologically the reduction of uracil to 5,6-dihydrouracil (DHU) by using NADH as a specific cosubstrate. It also catalyzes the reverse reaction and the reduction of thymine to 5,6-dihydrothymine (DHT).</text>
</comment>
<keyword evidence="7" id="KW-0479">Metal-binding</keyword>
<evidence type="ECO:0000256" key="13">
    <source>
        <dbReference type="ARBA" id="ARBA00047685"/>
    </source>
</evidence>
<dbReference type="OrthoDB" id="9794954at2"/>
<dbReference type="Proteomes" id="UP000095255">
    <property type="component" value="Unassembled WGS sequence"/>
</dbReference>
<dbReference type="EMBL" id="MJAT01000039">
    <property type="protein sequence ID" value="OEH84268.1"/>
    <property type="molecule type" value="Genomic_DNA"/>
</dbReference>
<evidence type="ECO:0000256" key="11">
    <source>
        <dbReference type="ARBA" id="ARBA00030119"/>
    </source>
</evidence>
<feature type="domain" description="4Fe-4S ferredoxin-type" evidence="18">
    <location>
        <begin position="334"/>
        <end position="363"/>
    </location>
</feature>
<dbReference type="GO" id="GO:0046872">
    <property type="term" value="F:metal ion binding"/>
    <property type="evidence" value="ECO:0007669"/>
    <property type="project" value="UniProtKB-KW"/>
</dbReference>
<dbReference type="STRING" id="1390249.BHU72_10660"/>
<dbReference type="AlphaFoldDB" id="A0A1E5L288"/>
<dbReference type="Gene3D" id="3.30.70.20">
    <property type="match status" value="1"/>
</dbReference>
<evidence type="ECO:0000256" key="2">
    <source>
        <dbReference type="ARBA" id="ARBA00004725"/>
    </source>
</evidence>
<comment type="catalytic activity">
    <reaction evidence="13">
        <text>5,6-dihydrothymine + NAD(+) = thymine + NADH + H(+)</text>
        <dbReference type="Rhea" id="RHEA:28791"/>
        <dbReference type="ChEBI" id="CHEBI:15378"/>
        <dbReference type="ChEBI" id="CHEBI:17821"/>
        <dbReference type="ChEBI" id="CHEBI:27468"/>
        <dbReference type="ChEBI" id="CHEBI:57540"/>
        <dbReference type="ChEBI" id="CHEBI:57945"/>
        <dbReference type="EC" id="1.3.1.1"/>
    </reaction>
</comment>
<keyword evidence="20" id="KW-1185">Reference proteome</keyword>
<evidence type="ECO:0000256" key="15">
    <source>
        <dbReference type="ARBA" id="ARBA00049578"/>
    </source>
</evidence>
<organism evidence="19 20">
    <name type="scientific">Desulfuribacillus stibiiarsenatis</name>
    <dbReference type="NCBI Taxonomy" id="1390249"/>
    <lineage>
        <taxon>Bacteria</taxon>
        <taxon>Bacillati</taxon>
        <taxon>Bacillota</taxon>
        <taxon>Desulfuribacillia</taxon>
        <taxon>Desulfuribacillales</taxon>
        <taxon>Desulfuribacillaceae</taxon>
        <taxon>Desulfuribacillus</taxon>
    </lineage>
</organism>
<evidence type="ECO:0000256" key="1">
    <source>
        <dbReference type="ARBA" id="ARBA00001917"/>
    </source>
</evidence>
<comment type="catalytic activity">
    <reaction evidence="14">
        <text>5,6-dihydrouracil + NAD(+) = uracil + NADH + H(+)</text>
        <dbReference type="Rhea" id="RHEA:20189"/>
        <dbReference type="ChEBI" id="CHEBI:15378"/>
        <dbReference type="ChEBI" id="CHEBI:15901"/>
        <dbReference type="ChEBI" id="CHEBI:17568"/>
        <dbReference type="ChEBI" id="CHEBI:57540"/>
        <dbReference type="ChEBI" id="CHEBI:57945"/>
        <dbReference type="EC" id="1.3.1.1"/>
    </reaction>
</comment>
<dbReference type="InterPro" id="IPR005720">
    <property type="entry name" value="Dihydroorotate_DH_cat"/>
</dbReference>
<keyword evidence="5" id="KW-0285">Flavoprotein</keyword>
<evidence type="ECO:0000256" key="14">
    <source>
        <dbReference type="ARBA" id="ARBA00048792"/>
    </source>
</evidence>
<evidence type="ECO:0000313" key="20">
    <source>
        <dbReference type="Proteomes" id="UP000095255"/>
    </source>
</evidence>
<evidence type="ECO:0000256" key="10">
    <source>
        <dbReference type="ARBA" id="ARBA00023014"/>
    </source>
</evidence>
<feature type="domain" description="4Fe-4S ferredoxin-type" evidence="18">
    <location>
        <begin position="367"/>
        <end position="397"/>
    </location>
</feature>
<dbReference type="PANTHER" id="PTHR43073:SF2">
    <property type="entry name" value="DIHYDROPYRIMIDINE DEHYDROGENASE [NADP(+)]"/>
    <property type="match status" value="1"/>
</dbReference>
<keyword evidence="8" id="KW-0560">Oxidoreductase</keyword>
<dbReference type="InterPro" id="IPR017900">
    <property type="entry name" value="4Fe4S_Fe_S_CS"/>
</dbReference>
<comment type="subunit">
    <text evidence="16">Heterotetramer of 2 PreA and 2 PreT subunits.</text>
</comment>
<gene>
    <name evidence="19" type="ORF">BHU72_10660</name>
</gene>
<evidence type="ECO:0000256" key="17">
    <source>
        <dbReference type="ARBA" id="ARBA00049728"/>
    </source>
</evidence>
<dbReference type="Pfam" id="PF14697">
    <property type="entry name" value="Fer4_21"/>
    <property type="match status" value="1"/>
</dbReference>
<dbReference type="GO" id="GO:0004159">
    <property type="term" value="F:dihydropyrimidine dehydrogenase (NAD+) activity"/>
    <property type="evidence" value="ECO:0007669"/>
    <property type="project" value="UniProtKB-EC"/>
</dbReference>
<dbReference type="PROSITE" id="PS51379">
    <property type="entry name" value="4FE4S_FER_2"/>
    <property type="match status" value="2"/>
</dbReference>
<keyword evidence="10" id="KW-0411">Iron-sulfur</keyword>
<dbReference type="FunFam" id="3.20.20.70:FF:000027">
    <property type="entry name" value="Dihydropyrimidine dehydrogenase [NADP(+)]"/>
    <property type="match status" value="1"/>
</dbReference>
<dbReference type="Pfam" id="PF01180">
    <property type="entry name" value="DHO_dh"/>
    <property type="match status" value="1"/>
</dbReference>
<accession>A0A1E5L288</accession>
<dbReference type="NCBIfam" id="NF006183">
    <property type="entry name" value="PRK08318.1"/>
    <property type="match status" value="1"/>
</dbReference>
<evidence type="ECO:0000256" key="7">
    <source>
        <dbReference type="ARBA" id="ARBA00022723"/>
    </source>
</evidence>
<dbReference type="EC" id="1.3.1.1" evidence="17"/>
<proteinExistence type="inferred from homology"/>
<evidence type="ECO:0000256" key="6">
    <source>
        <dbReference type="ARBA" id="ARBA00022643"/>
    </source>
</evidence>
<comment type="pathway">
    <text evidence="2">Pyrimidine metabolism; UMP biosynthesis via de novo pathway.</text>
</comment>
<evidence type="ECO:0000256" key="16">
    <source>
        <dbReference type="ARBA" id="ARBA00049714"/>
    </source>
</evidence>
<dbReference type="GO" id="GO:0005737">
    <property type="term" value="C:cytoplasm"/>
    <property type="evidence" value="ECO:0007669"/>
    <property type="project" value="InterPro"/>
</dbReference>
<dbReference type="PANTHER" id="PTHR43073">
    <property type="entry name" value="DIHYDROPYRIMIDINE DEHYDROGENASE [NADP(+)]"/>
    <property type="match status" value="1"/>
</dbReference>
<reference evidence="19 20" key="1">
    <citation type="submission" date="2016-09" db="EMBL/GenBank/DDBJ databases">
        <title>Desulfuribacillus arsenicus sp. nov., an obligately anaerobic, dissimilatory arsenic- and antimonate-reducing bacterium isolated from anoxic sediments.</title>
        <authorList>
            <person name="Abin C.A."/>
            <person name="Hollibaugh J.T."/>
        </authorList>
    </citation>
    <scope>NUCLEOTIDE SEQUENCE [LARGE SCALE GENOMIC DNA]</scope>
    <source>
        <strain evidence="19 20">MLFW-2</strain>
    </source>
</reference>
<comment type="similarity">
    <text evidence="3">Belongs to the dihydroorotate dehydrogenase family. Type 1 subfamily.</text>
</comment>
<protein>
    <recommendedName>
        <fullName evidence="17">dihydrouracil dehydrogenase (NAD(+))</fullName>
        <ecNumber evidence="17">1.3.1.1</ecNumber>
    </recommendedName>
    <alternativeName>
        <fullName evidence="12">Dihydrothymine dehydrogenase</fullName>
    </alternativeName>
    <alternativeName>
        <fullName evidence="11">Dihydrouracil dehydrogenase</fullName>
    </alternativeName>
</protein>
<evidence type="ECO:0000259" key="18">
    <source>
        <dbReference type="PROSITE" id="PS51379"/>
    </source>
</evidence>
<dbReference type="GO" id="GO:0051536">
    <property type="term" value="F:iron-sulfur cluster binding"/>
    <property type="evidence" value="ECO:0007669"/>
    <property type="project" value="UniProtKB-KW"/>
</dbReference>
<evidence type="ECO:0000256" key="4">
    <source>
        <dbReference type="ARBA" id="ARBA00010804"/>
    </source>
</evidence>
<dbReference type="SUPFAM" id="SSF51395">
    <property type="entry name" value="FMN-linked oxidoreductases"/>
    <property type="match status" value="1"/>
</dbReference>
<dbReference type="SUPFAM" id="SSF54862">
    <property type="entry name" value="4Fe-4S ferredoxins"/>
    <property type="match status" value="1"/>
</dbReference>
<evidence type="ECO:0000256" key="5">
    <source>
        <dbReference type="ARBA" id="ARBA00022630"/>
    </source>
</evidence>
<keyword evidence="6" id="KW-0288">FMN</keyword>
<evidence type="ECO:0000313" key="19">
    <source>
        <dbReference type="EMBL" id="OEH84268.1"/>
    </source>
</evidence>
<dbReference type="InterPro" id="IPR017896">
    <property type="entry name" value="4Fe4S_Fe-S-bd"/>
</dbReference>
<dbReference type="Gene3D" id="3.20.20.70">
    <property type="entry name" value="Aldolase class I"/>
    <property type="match status" value="1"/>
</dbReference>
<evidence type="ECO:0000256" key="3">
    <source>
        <dbReference type="ARBA" id="ARBA00008008"/>
    </source>
</evidence>
<dbReference type="PROSITE" id="PS00198">
    <property type="entry name" value="4FE4S_FER_1"/>
    <property type="match status" value="1"/>
</dbReference>
<comment type="similarity">
    <text evidence="4">Belongs to the dihydropyrimidine dehydrogenase family.</text>
</comment>
<keyword evidence="9" id="KW-0408">Iron</keyword>
<comment type="caution">
    <text evidence="19">The sequence shown here is derived from an EMBL/GenBank/DDBJ whole genome shotgun (WGS) entry which is preliminary data.</text>
</comment>
<name>A0A1E5L288_9FIRM</name>